<accession>A0A5C5ZK22</accession>
<dbReference type="OrthoDB" id="280734at2"/>
<dbReference type="EMBL" id="SJPQ01000003">
    <property type="protein sequence ID" value="TWT87465.1"/>
    <property type="molecule type" value="Genomic_DNA"/>
</dbReference>
<comment type="caution">
    <text evidence="2">The sequence shown here is derived from an EMBL/GenBank/DDBJ whole genome shotgun (WGS) entry which is preliminary data.</text>
</comment>
<evidence type="ECO:0000313" key="2">
    <source>
        <dbReference type="EMBL" id="TWT87465.1"/>
    </source>
</evidence>
<dbReference type="RefSeq" id="WP_146401623.1">
    <property type="nucleotide sequence ID" value="NZ_SJPQ01000003.1"/>
</dbReference>
<gene>
    <name evidence="2" type="ORF">Mal64_30040</name>
</gene>
<feature type="region of interest" description="Disordered" evidence="1">
    <location>
        <begin position="109"/>
        <end position="130"/>
    </location>
</feature>
<keyword evidence="3" id="KW-1185">Reference proteome</keyword>
<organism evidence="2 3">
    <name type="scientific">Pseudobythopirellula maris</name>
    <dbReference type="NCBI Taxonomy" id="2527991"/>
    <lineage>
        <taxon>Bacteria</taxon>
        <taxon>Pseudomonadati</taxon>
        <taxon>Planctomycetota</taxon>
        <taxon>Planctomycetia</taxon>
        <taxon>Pirellulales</taxon>
        <taxon>Lacipirellulaceae</taxon>
        <taxon>Pseudobythopirellula</taxon>
    </lineage>
</organism>
<sequence>MPCYLFTFHAYGTWLPDKQKGYVVRQEGVLKRDERKATLYRNQMSQNAASFSGDTQQLIVEILQHGAVAIDSRLHSVATDPTHCHVLLSWKDESRPWLKLRTSLKKALSLRQKKRSKSRSGSVAARHANG</sequence>
<dbReference type="Proteomes" id="UP000315440">
    <property type="component" value="Unassembled WGS sequence"/>
</dbReference>
<evidence type="ECO:0008006" key="4">
    <source>
        <dbReference type="Google" id="ProtNLM"/>
    </source>
</evidence>
<protein>
    <recommendedName>
        <fullName evidence="4">Transposase IS200 like protein</fullName>
    </recommendedName>
</protein>
<proteinExistence type="predicted"/>
<dbReference type="AlphaFoldDB" id="A0A5C5ZK22"/>
<reference evidence="2 3" key="1">
    <citation type="submission" date="2019-02" db="EMBL/GenBank/DDBJ databases">
        <title>Deep-cultivation of Planctomycetes and their phenomic and genomic characterization uncovers novel biology.</title>
        <authorList>
            <person name="Wiegand S."/>
            <person name="Jogler M."/>
            <person name="Boedeker C."/>
            <person name="Pinto D."/>
            <person name="Vollmers J."/>
            <person name="Rivas-Marin E."/>
            <person name="Kohn T."/>
            <person name="Peeters S.H."/>
            <person name="Heuer A."/>
            <person name="Rast P."/>
            <person name="Oberbeckmann S."/>
            <person name="Bunk B."/>
            <person name="Jeske O."/>
            <person name="Meyerdierks A."/>
            <person name="Storesund J.E."/>
            <person name="Kallscheuer N."/>
            <person name="Luecker S."/>
            <person name="Lage O.M."/>
            <person name="Pohl T."/>
            <person name="Merkel B.J."/>
            <person name="Hornburger P."/>
            <person name="Mueller R.-W."/>
            <person name="Bruemmer F."/>
            <person name="Labrenz M."/>
            <person name="Spormann A.M."/>
            <person name="Op Den Camp H."/>
            <person name="Overmann J."/>
            <person name="Amann R."/>
            <person name="Jetten M.S.M."/>
            <person name="Mascher T."/>
            <person name="Medema M.H."/>
            <person name="Devos D.P."/>
            <person name="Kaster A.-K."/>
            <person name="Ovreas L."/>
            <person name="Rohde M."/>
            <person name="Galperin M.Y."/>
            <person name="Jogler C."/>
        </authorList>
    </citation>
    <scope>NUCLEOTIDE SEQUENCE [LARGE SCALE GENOMIC DNA]</scope>
    <source>
        <strain evidence="2 3">Mal64</strain>
    </source>
</reference>
<evidence type="ECO:0000313" key="3">
    <source>
        <dbReference type="Proteomes" id="UP000315440"/>
    </source>
</evidence>
<evidence type="ECO:0000256" key="1">
    <source>
        <dbReference type="SAM" id="MobiDB-lite"/>
    </source>
</evidence>
<name>A0A5C5ZK22_9BACT</name>